<dbReference type="OrthoDB" id="2758159at2759"/>
<proteinExistence type="predicted"/>
<dbReference type="EMBL" id="JANBPK010000719">
    <property type="protein sequence ID" value="KAJ2934389.1"/>
    <property type="molecule type" value="Genomic_DNA"/>
</dbReference>
<comment type="caution">
    <text evidence="1">The sequence shown here is derived from an EMBL/GenBank/DDBJ whole genome shotgun (WGS) entry which is preliminary data.</text>
</comment>
<evidence type="ECO:0000313" key="1">
    <source>
        <dbReference type="EMBL" id="KAJ2934389.1"/>
    </source>
</evidence>
<organism evidence="1 2">
    <name type="scientific">Candolleomyces eurysporus</name>
    <dbReference type="NCBI Taxonomy" id="2828524"/>
    <lineage>
        <taxon>Eukaryota</taxon>
        <taxon>Fungi</taxon>
        <taxon>Dikarya</taxon>
        <taxon>Basidiomycota</taxon>
        <taxon>Agaricomycotina</taxon>
        <taxon>Agaricomycetes</taxon>
        <taxon>Agaricomycetidae</taxon>
        <taxon>Agaricales</taxon>
        <taxon>Agaricineae</taxon>
        <taxon>Psathyrellaceae</taxon>
        <taxon>Candolleomyces</taxon>
    </lineage>
</organism>
<evidence type="ECO:0000313" key="2">
    <source>
        <dbReference type="Proteomes" id="UP001140091"/>
    </source>
</evidence>
<gene>
    <name evidence="1" type="ORF">H1R20_g2704</name>
</gene>
<feature type="non-terminal residue" evidence="1">
    <location>
        <position position="553"/>
    </location>
</feature>
<dbReference type="AlphaFoldDB" id="A0A9W8MMZ2"/>
<protein>
    <submittedName>
        <fullName evidence="1">Uncharacterized protein</fullName>
    </submittedName>
</protein>
<accession>A0A9W8MMZ2</accession>
<keyword evidence="2" id="KW-1185">Reference proteome</keyword>
<name>A0A9W8MMZ2_9AGAR</name>
<reference evidence="1" key="1">
    <citation type="submission" date="2022-06" db="EMBL/GenBank/DDBJ databases">
        <title>Genome Sequence of Candolleomyces eurysporus.</title>
        <authorList>
            <person name="Buettner E."/>
        </authorList>
    </citation>
    <scope>NUCLEOTIDE SEQUENCE</scope>
    <source>
        <strain evidence="1">VTCC 930004</strain>
    </source>
</reference>
<sequence length="553" mass="62935">MRYRAQLSSHSQLMAKATFKEQVRFLSAILDGRSGMERMLTGKQSTASADIEALVSLLNVTSLDDPGGNRVVAATGRIALDGVHVDLVASHPQWTEEEGSETVVKPSSDSVKSILESWKVSEDVGWEVHLSQLLKLINEYRQSDELSSPEKRDYLYLFTLRRCHRKLANRMILGRRIWGQDPFKLIHDYLISENPNFHSFRIELHRNSREGLGKRGINPYAGSVPPLRTLTYPVNVKNVATWLEFLQEKYSTVWKYLIKTIPATDTTKEEFGPKQQSETSMTDIRKAERSLEVIYEISCTPLLKNIVGAIPGLASKLMGVRLEYDPDTTELDATDIAEGDVRLDAFLKMIFSPLRAITHLRRRFLKACHPGIKVRLVKIPMDEGPTQGEEWKKLLRNPERFVRGFSLTWAQGRVDEFENRAQSNEPLQRTWVNLNQHPEAVLMVRIYQLGPEKRLELFGSDIPLASSRQLCFCCYQLARLLNQQNLRPVPKLVPPGTDGVVRGWSPPPGIPEVVLFTLKDHLSEVVDRMVDRELDIPYSDASPWDDSDYDGDD</sequence>
<dbReference type="Proteomes" id="UP001140091">
    <property type="component" value="Unassembled WGS sequence"/>
</dbReference>